<protein>
    <submittedName>
        <fullName evidence="4">NUDIX hydrolase</fullName>
    </submittedName>
</protein>
<evidence type="ECO:0000259" key="3">
    <source>
        <dbReference type="PROSITE" id="PS51462"/>
    </source>
</evidence>
<dbReference type="InterPro" id="IPR000086">
    <property type="entry name" value="NUDIX_hydrolase_dom"/>
</dbReference>
<keyword evidence="2 4" id="KW-0378">Hydrolase</keyword>
<accession>A0A9D1IDK1</accession>
<dbReference type="GO" id="GO:0016787">
    <property type="term" value="F:hydrolase activity"/>
    <property type="evidence" value="ECO:0007669"/>
    <property type="project" value="UniProtKB-KW"/>
</dbReference>
<evidence type="ECO:0000256" key="1">
    <source>
        <dbReference type="ARBA" id="ARBA00001946"/>
    </source>
</evidence>
<comment type="caution">
    <text evidence="4">The sequence shown here is derived from an EMBL/GenBank/DDBJ whole genome shotgun (WGS) entry which is preliminary data.</text>
</comment>
<evidence type="ECO:0000313" key="5">
    <source>
        <dbReference type="Proteomes" id="UP000824072"/>
    </source>
</evidence>
<dbReference type="CDD" id="cd03424">
    <property type="entry name" value="NUDIX_ADPRase_Nudt5_UGPPase_Nudt14"/>
    <property type="match status" value="1"/>
</dbReference>
<organism evidence="4 5">
    <name type="scientific">Candidatus Pullichristensenella excrementigallinarum</name>
    <dbReference type="NCBI Taxonomy" id="2840907"/>
    <lineage>
        <taxon>Bacteria</taxon>
        <taxon>Bacillati</taxon>
        <taxon>Bacillota</taxon>
        <taxon>Clostridia</taxon>
        <taxon>Candidatus Pullichristensenella</taxon>
    </lineage>
</organism>
<dbReference type="GO" id="GO:0005829">
    <property type="term" value="C:cytosol"/>
    <property type="evidence" value="ECO:0007669"/>
    <property type="project" value="TreeGrafter"/>
</dbReference>
<dbReference type="PROSITE" id="PS51462">
    <property type="entry name" value="NUDIX"/>
    <property type="match status" value="1"/>
</dbReference>
<dbReference type="AlphaFoldDB" id="A0A9D1IDK1"/>
<dbReference type="Proteomes" id="UP000824072">
    <property type="component" value="Unassembled WGS sequence"/>
</dbReference>
<dbReference type="EMBL" id="DVMU01000192">
    <property type="protein sequence ID" value="HIU34651.1"/>
    <property type="molecule type" value="Genomic_DNA"/>
</dbReference>
<dbReference type="InterPro" id="IPR015797">
    <property type="entry name" value="NUDIX_hydrolase-like_dom_sf"/>
</dbReference>
<evidence type="ECO:0000313" key="4">
    <source>
        <dbReference type="EMBL" id="HIU34651.1"/>
    </source>
</evidence>
<proteinExistence type="predicted"/>
<dbReference type="GO" id="GO:0006753">
    <property type="term" value="P:nucleoside phosphate metabolic process"/>
    <property type="evidence" value="ECO:0007669"/>
    <property type="project" value="TreeGrafter"/>
</dbReference>
<dbReference type="GO" id="GO:0019693">
    <property type="term" value="P:ribose phosphate metabolic process"/>
    <property type="evidence" value="ECO:0007669"/>
    <property type="project" value="TreeGrafter"/>
</dbReference>
<gene>
    <name evidence="4" type="ORF">IAB02_08815</name>
</gene>
<name>A0A9D1IDK1_9FIRM</name>
<evidence type="ECO:0000256" key="2">
    <source>
        <dbReference type="ARBA" id="ARBA00022801"/>
    </source>
</evidence>
<dbReference type="SUPFAM" id="SSF55811">
    <property type="entry name" value="Nudix"/>
    <property type="match status" value="1"/>
</dbReference>
<sequence>MNEHRDDTILEKIVRRERVFDGLILHIDHADAILPNGKIAKREIAVHVGASAVVPVDEQGNAYFVRQYRAPIERVLLEIPAGKLDAPDENRLLAAKRELTEETGLTAGRWDHLADVVTTPGFSSEKISLYLARDLVKGASSPDEDEFLNVEKIPLKQVRSEILAGKIQDAKTICAVLLAWERINAEK</sequence>
<feature type="domain" description="Nudix hydrolase" evidence="3">
    <location>
        <begin position="45"/>
        <end position="175"/>
    </location>
</feature>
<dbReference type="Pfam" id="PF00293">
    <property type="entry name" value="NUDIX"/>
    <property type="match status" value="1"/>
</dbReference>
<comment type="cofactor">
    <cofactor evidence="1">
        <name>Mg(2+)</name>
        <dbReference type="ChEBI" id="CHEBI:18420"/>
    </cofactor>
</comment>
<reference evidence="4" key="2">
    <citation type="journal article" date="2021" name="PeerJ">
        <title>Extensive microbial diversity within the chicken gut microbiome revealed by metagenomics and culture.</title>
        <authorList>
            <person name="Gilroy R."/>
            <person name="Ravi A."/>
            <person name="Getino M."/>
            <person name="Pursley I."/>
            <person name="Horton D.L."/>
            <person name="Alikhan N.F."/>
            <person name="Baker D."/>
            <person name="Gharbi K."/>
            <person name="Hall N."/>
            <person name="Watson M."/>
            <person name="Adriaenssens E.M."/>
            <person name="Foster-Nyarko E."/>
            <person name="Jarju S."/>
            <person name="Secka A."/>
            <person name="Antonio M."/>
            <person name="Oren A."/>
            <person name="Chaudhuri R.R."/>
            <person name="La Ragione R."/>
            <person name="Hildebrand F."/>
            <person name="Pallen M.J."/>
        </authorList>
    </citation>
    <scope>NUCLEOTIDE SEQUENCE</scope>
    <source>
        <strain evidence="4">ChiHcec3-11533</strain>
    </source>
</reference>
<dbReference type="PANTHER" id="PTHR11839:SF18">
    <property type="entry name" value="NUDIX HYDROLASE DOMAIN-CONTAINING PROTEIN"/>
    <property type="match status" value="1"/>
</dbReference>
<reference evidence="4" key="1">
    <citation type="submission" date="2020-10" db="EMBL/GenBank/DDBJ databases">
        <authorList>
            <person name="Gilroy R."/>
        </authorList>
    </citation>
    <scope>NUCLEOTIDE SEQUENCE</scope>
    <source>
        <strain evidence="4">ChiHcec3-11533</strain>
    </source>
</reference>
<dbReference type="PANTHER" id="PTHR11839">
    <property type="entry name" value="UDP/ADP-SUGAR PYROPHOSPHATASE"/>
    <property type="match status" value="1"/>
</dbReference>
<dbReference type="Gene3D" id="3.90.79.10">
    <property type="entry name" value="Nucleoside Triphosphate Pyrophosphohydrolase"/>
    <property type="match status" value="1"/>
</dbReference>